<dbReference type="InterPro" id="IPR018568">
    <property type="entry name" value="DUF2019"/>
</dbReference>
<gene>
    <name evidence="2" type="ORF">EDC64_1132</name>
</gene>
<dbReference type="AlphaFoldDB" id="A0A4R3LRU4"/>
<proteinExistence type="predicted"/>
<dbReference type="SUPFAM" id="SSF48371">
    <property type="entry name" value="ARM repeat"/>
    <property type="match status" value="1"/>
</dbReference>
<dbReference type="InterPro" id="IPR042236">
    <property type="entry name" value="PI3K_accessory_sf"/>
</dbReference>
<sequence length="125" mass="14199">MKEKALNDMTEEEIVDEFTSLAVRQKEASEKDRFSIYNKLYARVVELGRELKSRPGDRRRDLLPLLAHDNVQVRFMAAREVLAVAPEAACRTLQEIKDSNWFPFAADAGTTLSAFKSGVFPRPDP</sequence>
<evidence type="ECO:0000259" key="1">
    <source>
        <dbReference type="Pfam" id="PF09450"/>
    </source>
</evidence>
<reference evidence="2 3" key="1">
    <citation type="submission" date="2019-03" db="EMBL/GenBank/DDBJ databases">
        <title>Genomic Encyclopedia of Type Strains, Phase IV (KMG-IV): sequencing the most valuable type-strain genomes for metagenomic binning, comparative biology and taxonomic classification.</title>
        <authorList>
            <person name="Goeker M."/>
        </authorList>
    </citation>
    <scope>NUCLEOTIDE SEQUENCE [LARGE SCALE GENOMIC DNA]</scope>
    <source>
        <strain evidence="2 3">DSM 9035</strain>
    </source>
</reference>
<dbReference type="Gene3D" id="1.25.40.70">
    <property type="entry name" value="Phosphatidylinositol 3-kinase, accessory domain (PIK)"/>
    <property type="match status" value="1"/>
</dbReference>
<comment type="caution">
    <text evidence="2">The sequence shown here is derived from an EMBL/GenBank/DDBJ whole genome shotgun (WGS) entry which is preliminary data.</text>
</comment>
<feature type="domain" description="DUF2019" evidence="1">
    <location>
        <begin position="12"/>
        <end position="114"/>
    </location>
</feature>
<name>A0A4R3LRU4_9HYPH</name>
<dbReference type="OrthoDB" id="7963325at2"/>
<evidence type="ECO:0000313" key="2">
    <source>
        <dbReference type="EMBL" id="TCT02359.1"/>
    </source>
</evidence>
<dbReference type="Pfam" id="PF09450">
    <property type="entry name" value="DUF2019"/>
    <property type="match status" value="1"/>
</dbReference>
<dbReference type="EMBL" id="SMAI01000013">
    <property type="protein sequence ID" value="TCT02359.1"/>
    <property type="molecule type" value="Genomic_DNA"/>
</dbReference>
<accession>A0A4R3LRU4</accession>
<protein>
    <submittedName>
        <fullName evidence="2">Uncharacterized protein DUF2019</fullName>
    </submittedName>
</protein>
<dbReference type="Proteomes" id="UP000294664">
    <property type="component" value="Unassembled WGS sequence"/>
</dbReference>
<dbReference type="InterPro" id="IPR016024">
    <property type="entry name" value="ARM-type_fold"/>
</dbReference>
<keyword evidence="3" id="KW-1185">Reference proteome</keyword>
<organism evidence="2 3">
    <name type="scientific">Aquabacter spiritensis</name>
    <dbReference type="NCBI Taxonomy" id="933073"/>
    <lineage>
        <taxon>Bacteria</taxon>
        <taxon>Pseudomonadati</taxon>
        <taxon>Pseudomonadota</taxon>
        <taxon>Alphaproteobacteria</taxon>
        <taxon>Hyphomicrobiales</taxon>
        <taxon>Xanthobacteraceae</taxon>
        <taxon>Aquabacter</taxon>
    </lineage>
</organism>
<evidence type="ECO:0000313" key="3">
    <source>
        <dbReference type="Proteomes" id="UP000294664"/>
    </source>
</evidence>
<dbReference type="RefSeq" id="WP_132033914.1">
    <property type="nucleotide sequence ID" value="NZ_SMAI01000013.1"/>
</dbReference>